<dbReference type="AlphaFoldDB" id="V5YNK0"/>
<dbReference type="Pfam" id="PF15579">
    <property type="entry name" value="Imm52"/>
    <property type="match status" value="1"/>
</dbReference>
<feature type="domain" description="Immunity protein 52" evidence="1">
    <location>
        <begin position="7"/>
        <end position="76"/>
    </location>
</feature>
<sequence>MFNDKPGIGWMLYLPKVISVQQVPEARALIPVPDAGRNQTGTIIVSVTDAVFSIDNPEHIEIANRIEIRLVDQDLLPAYADI</sequence>
<dbReference type="EMBL" id="AB853026">
    <property type="protein sequence ID" value="BAO18957.1"/>
    <property type="molecule type" value="Genomic_DNA"/>
</dbReference>
<geneLocation type="plasmid" evidence="2">
    <name>pM7012</name>
</geneLocation>
<organism evidence="2">
    <name type="scientific">Burkholderia sp. M701</name>
    <dbReference type="NCBI Taxonomy" id="326454"/>
    <lineage>
        <taxon>Bacteria</taxon>
        <taxon>Pseudomonadati</taxon>
        <taxon>Pseudomonadota</taxon>
        <taxon>Betaproteobacteria</taxon>
        <taxon>Burkholderiales</taxon>
        <taxon>Burkholderiaceae</taxon>
        <taxon>Burkholderia</taxon>
    </lineage>
</organism>
<name>V5YNK0_9BURK</name>
<reference evidence="2" key="2">
    <citation type="submission" date="2024-06" db="EMBL/GenBank/DDBJ databases">
        <authorList>
            <person name="Sakai Y."/>
            <person name="Fujii T."/>
        </authorList>
    </citation>
    <scope>NUCLEOTIDE SEQUENCE</scope>
    <source>
        <strain evidence="2">M701</strain>
        <plasmid evidence="2">pM7012</plasmid>
    </source>
</reference>
<accession>V5YNK0</accession>
<keyword evidence="2" id="KW-0614">Plasmid</keyword>
<evidence type="ECO:0000259" key="1">
    <source>
        <dbReference type="Pfam" id="PF15579"/>
    </source>
</evidence>
<evidence type="ECO:0000313" key="2">
    <source>
        <dbReference type="EMBL" id="BAO18957.1"/>
    </source>
</evidence>
<protein>
    <recommendedName>
        <fullName evidence="1">Immunity protein 52 domain-containing protein</fullName>
    </recommendedName>
</protein>
<dbReference type="InterPro" id="IPR028969">
    <property type="entry name" value="Imm52"/>
</dbReference>
<reference evidence="2" key="1">
    <citation type="journal article" date="2014" name="Microbiology">
        <title>A 2,4-dichlorophenoxyacetic acid degradation plasmid pM7012 discloses distribution of an unclassified megaplasmid group across bacterial species.</title>
        <authorList>
            <person name="Sakai Y."/>
            <person name="Ogawa N."/>
            <person name="Shimomura Y."/>
            <person name="Fujii T."/>
        </authorList>
    </citation>
    <scope>NUCLEOTIDE SEQUENCE</scope>
    <source>
        <strain evidence="2">M701</strain>
    </source>
</reference>
<proteinExistence type="predicted"/>